<reference evidence="1" key="2">
    <citation type="journal article" date="2015" name="Data Brief">
        <title>Shoot transcriptome of the giant reed, Arundo donax.</title>
        <authorList>
            <person name="Barrero R.A."/>
            <person name="Guerrero F.D."/>
            <person name="Moolhuijzen P."/>
            <person name="Goolsby J.A."/>
            <person name="Tidwell J."/>
            <person name="Bellgard S.E."/>
            <person name="Bellgard M.I."/>
        </authorList>
    </citation>
    <scope>NUCLEOTIDE SEQUENCE</scope>
    <source>
        <tissue evidence="1">Shoot tissue taken approximately 20 cm above the soil surface</tissue>
    </source>
</reference>
<accession>A0A0A9BXA4</accession>
<sequence length="27" mass="3191">MASSICIDFLNRITTLNMMDIYQLIRN</sequence>
<dbReference type="AlphaFoldDB" id="A0A0A9BXA4"/>
<reference evidence="1" key="1">
    <citation type="submission" date="2014-09" db="EMBL/GenBank/DDBJ databases">
        <authorList>
            <person name="Magalhaes I.L.F."/>
            <person name="Oliveira U."/>
            <person name="Santos F.R."/>
            <person name="Vidigal T.H.D.A."/>
            <person name="Brescovit A.D."/>
            <person name="Santos A.J."/>
        </authorList>
    </citation>
    <scope>NUCLEOTIDE SEQUENCE</scope>
    <source>
        <tissue evidence="1">Shoot tissue taken approximately 20 cm above the soil surface</tissue>
    </source>
</reference>
<protein>
    <submittedName>
        <fullName evidence="1">Uncharacterized protein</fullName>
    </submittedName>
</protein>
<evidence type="ECO:0000313" key="1">
    <source>
        <dbReference type="EMBL" id="JAD66853.1"/>
    </source>
</evidence>
<name>A0A0A9BXA4_ARUDO</name>
<organism evidence="1">
    <name type="scientific">Arundo donax</name>
    <name type="common">Giant reed</name>
    <name type="synonym">Donax arundinaceus</name>
    <dbReference type="NCBI Taxonomy" id="35708"/>
    <lineage>
        <taxon>Eukaryota</taxon>
        <taxon>Viridiplantae</taxon>
        <taxon>Streptophyta</taxon>
        <taxon>Embryophyta</taxon>
        <taxon>Tracheophyta</taxon>
        <taxon>Spermatophyta</taxon>
        <taxon>Magnoliopsida</taxon>
        <taxon>Liliopsida</taxon>
        <taxon>Poales</taxon>
        <taxon>Poaceae</taxon>
        <taxon>PACMAD clade</taxon>
        <taxon>Arundinoideae</taxon>
        <taxon>Arundineae</taxon>
        <taxon>Arundo</taxon>
    </lineage>
</organism>
<proteinExistence type="predicted"/>
<dbReference type="EMBL" id="GBRH01231042">
    <property type="protein sequence ID" value="JAD66853.1"/>
    <property type="molecule type" value="Transcribed_RNA"/>
</dbReference>